<evidence type="ECO:0000256" key="1">
    <source>
        <dbReference type="ARBA" id="ARBA00004611"/>
    </source>
</evidence>
<evidence type="ECO:0000256" key="4">
    <source>
        <dbReference type="ARBA" id="ARBA00022490"/>
    </source>
</evidence>
<dbReference type="Pfam" id="PF24671">
    <property type="entry name" value="DRC7_C"/>
    <property type="match status" value="1"/>
</dbReference>
<evidence type="ECO:0000313" key="19">
    <source>
        <dbReference type="RefSeq" id="XP_030059427.1"/>
    </source>
</evidence>
<keyword evidence="5" id="KW-0221">Differentiation</keyword>
<comment type="subcellular location">
    <subcellularLocation>
        <location evidence="1">Cytoplasm</location>
        <location evidence="1">Cytoskeleton</location>
        <location evidence="1">Flagellum axoneme</location>
    </subcellularLocation>
</comment>
<comment type="similarity">
    <text evidence="2">Belongs to the DRC7 family.</text>
</comment>
<keyword evidence="18" id="KW-1185">Reference proteome</keyword>
<proteinExistence type="inferred from homology"/>
<protein>
    <recommendedName>
        <fullName evidence="3">Dynein regulatory complex subunit 7</fullName>
    </recommendedName>
    <alternativeName>
        <fullName evidence="12">Coiled-coil domain-containing protein 135</fullName>
    </alternativeName>
    <alternativeName>
        <fullName evidence="13">Coiled-coil domain-containing protein lobo homolog</fullName>
    </alternativeName>
</protein>
<feature type="coiled-coil region" evidence="14">
    <location>
        <begin position="529"/>
        <end position="589"/>
    </location>
</feature>
<dbReference type="CTD" id="84229"/>
<dbReference type="InterPro" id="IPR033551">
    <property type="entry name" value="DRC7/lobo"/>
</dbReference>
<dbReference type="RefSeq" id="XP_030059427.1">
    <property type="nucleotide sequence ID" value="XM_030203567.1"/>
</dbReference>
<evidence type="ECO:0000313" key="18">
    <source>
        <dbReference type="Proteomes" id="UP000515156"/>
    </source>
</evidence>
<keyword evidence="10" id="KW-0206">Cytoskeleton</keyword>
<gene>
    <name evidence="19" type="primary">DRC7</name>
</gene>
<evidence type="ECO:0000256" key="2">
    <source>
        <dbReference type="ARBA" id="ARBA00010738"/>
    </source>
</evidence>
<dbReference type="InterPro" id="IPR056290">
    <property type="entry name" value="CEPT76/DRC7_peptidase-like_dom"/>
</dbReference>
<accession>A0A6P7XVF4</accession>
<feature type="domain" description="Dynein regulatory complex subunit 7 MORN" evidence="16">
    <location>
        <begin position="272"/>
        <end position="555"/>
    </location>
</feature>
<dbReference type="GeneID" id="115470402"/>
<keyword evidence="9" id="KW-0969">Cilium</keyword>
<dbReference type="GO" id="GO:0007283">
    <property type="term" value="P:spermatogenesis"/>
    <property type="evidence" value="ECO:0007669"/>
    <property type="project" value="UniProtKB-KW"/>
</dbReference>
<evidence type="ECO:0000256" key="6">
    <source>
        <dbReference type="ARBA" id="ARBA00022846"/>
    </source>
</evidence>
<keyword evidence="4" id="KW-0963">Cytoplasm</keyword>
<dbReference type="AlphaFoldDB" id="A0A6P7XVF4"/>
<reference evidence="19" key="1">
    <citation type="submission" date="2025-08" db="UniProtKB">
        <authorList>
            <consortium name="RefSeq"/>
        </authorList>
    </citation>
    <scope>IDENTIFICATION</scope>
</reference>
<dbReference type="InterPro" id="IPR038765">
    <property type="entry name" value="Papain-like_cys_pep_sf"/>
</dbReference>
<name>A0A6P7XVF4_9AMPH</name>
<evidence type="ECO:0000256" key="10">
    <source>
        <dbReference type="ARBA" id="ARBA00023212"/>
    </source>
</evidence>
<evidence type="ECO:0000256" key="3">
    <source>
        <dbReference type="ARBA" id="ARBA00021303"/>
    </source>
</evidence>
<dbReference type="GO" id="GO:0030317">
    <property type="term" value="P:flagellated sperm motility"/>
    <property type="evidence" value="ECO:0007669"/>
    <property type="project" value="TreeGrafter"/>
</dbReference>
<organism evidence="18 19">
    <name type="scientific">Microcaecilia unicolor</name>
    <dbReference type="NCBI Taxonomy" id="1415580"/>
    <lineage>
        <taxon>Eukaryota</taxon>
        <taxon>Metazoa</taxon>
        <taxon>Chordata</taxon>
        <taxon>Craniata</taxon>
        <taxon>Vertebrata</taxon>
        <taxon>Euteleostomi</taxon>
        <taxon>Amphibia</taxon>
        <taxon>Gymnophiona</taxon>
        <taxon>Siphonopidae</taxon>
        <taxon>Microcaecilia</taxon>
    </lineage>
</organism>
<evidence type="ECO:0000256" key="13">
    <source>
        <dbReference type="ARBA" id="ARBA00031733"/>
    </source>
</evidence>
<evidence type="ECO:0000259" key="15">
    <source>
        <dbReference type="Pfam" id="PF24656"/>
    </source>
</evidence>
<evidence type="ECO:0000256" key="8">
    <source>
        <dbReference type="ARBA" id="ARBA00023054"/>
    </source>
</evidence>
<feature type="domain" description="CEP76/DRC7 peptidase-like" evidence="15">
    <location>
        <begin position="143"/>
        <end position="216"/>
    </location>
</feature>
<dbReference type="InterPro" id="IPR056291">
    <property type="entry name" value="MORN_DRC7"/>
</dbReference>
<evidence type="ECO:0000256" key="12">
    <source>
        <dbReference type="ARBA" id="ARBA00031627"/>
    </source>
</evidence>
<evidence type="ECO:0000256" key="14">
    <source>
        <dbReference type="SAM" id="Coils"/>
    </source>
</evidence>
<dbReference type="Pfam" id="PF24667">
    <property type="entry name" value="MORN_DRC7"/>
    <property type="match status" value="1"/>
</dbReference>
<dbReference type="GO" id="GO:0031514">
    <property type="term" value="C:motile cilium"/>
    <property type="evidence" value="ECO:0007669"/>
    <property type="project" value="TreeGrafter"/>
</dbReference>
<dbReference type="InterPro" id="IPR056292">
    <property type="entry name" value="DRC7_C"/>
</dbReference>
<evidence type="ECO:0000259" key="17">
    <source>
        <dbReference type="Pfam" id="PF24671"/>
    </source>
</evidence>
<dbReference type="SUPFAM" id="SSF54001">
    <property type="entry name" value="Cysteine proteinases"/>
    <property type="match status" value="1"/>
</dbReference>
<keyword evidence="7" id="KW-0744">Spermatogenesis</keyword>
<dbReference type="Pfam" id="PF24656">
    <property type="entry name" value="CEPT76_peptidase"/>
    <property type="match status" value="1"/>
</dbReference>
<dbReference type="Gene3D" id="3.10.620.30">
    <property type="match status" value="1"/>
</dbReference>
<dbReference type="PANTHER" id="PTHR35249">
    <property type="entry name" value="DYNEIN REGULATORY COMPLEX SUBUNIT 7"/>
    <property type="match status" value="1"/>
</dbReference>
<dbReference type="PANTHER" id="PTHR35249:SF2">
    <property type="entry name" value="DYNEIN REGULATORY COMPLEX SUBUNIT 7"/>
    <property type="match status" value="1"/>
</dbReference>
<feature type="domain" description="Dynein regulatory complex subunit 7 C-terminal" evidence="17">
    <location>
        <begin position="602"/>
        <end position="709"/>
    </location>
</feature>
<evidence type="ECO:0000256" key="11">
    <source>
        <dbReference type="ARBA" id="ARBA00023273"/>
    </source>
</evidence>
<dbReference type="GO" id="GO:0030154">
    <property type="term" value="P:cell differentiation"/>
    <property type="evidence" value="ECO:0007669"/>
    <property type="project" value="UniProtKB-KW"/>
</dbReference>
<sequence>MKPLFPPTELPKYLYSPTTTLKNQKGNCFDFSVLLCSLLIGAGYDAYCVSGYATREMCLMDETRVICPLIKEAKEVSEGTQKKIPKKYSVKPPRDLMSKFELQQSAKQERKILLINENKLMENKQRIVEPEKPKKDPLYGLRVHAWVLILSGKREVPENFFVNAFTGKSYSTTDDHFLGIESIWNHKNYWINMQDCRYGCKDVIFDLGDPVCWEFMLLCIDKPLLAISKLEEEEDVEEDVCEEEKEEKIFHMPPSWVQQIELSPKEFETQSPDGKKIVQYKKAKIETWAPYVKKDGLVSRLTVYDNIECSSVLEVKDWFKNRQDKLNMRIHKKPMGVIIEYFSPGRSDSLKAHIYKTLQPETERTMEFYSNARVDGLQKREENAREMIETFEERPDFLFYQHTIFGKRTKKVGIVGGINEQNLRPILKITERYHRDRAKPVYDDVAERNFLIVDERIQLIYHHEDDRIIASKWEFLKPPSTEKGTPMVLTPDMSVAYLVEPVPKFKKQLFVYEMLKGLLKAEQLTIDRVRESEAEVLDILRRRAEEEEASELTISIYDTERNEKSKKQREEMERALQEERQRQAEQELDYLAPFLARLGNPEKLVKWQAIQLRDDCLADLKERLINQANIIQARFEKETQELQKKQQWYQQNQISMTKEDEETYLAYCSEVMFRIHILEIRLNRHKELAPYQYLALEERLHNDPRLIHFL</sequence>
<keyword evidence="11" id="KW-0966">Cell projection</keyword>
<evidence type="ECO:0000256" key="9">
    <source>
        <dbReference type="ARBA" id="ARBA00023069"/>
    </source>
</evidence>
<dbReference type="Proteomes" id="UP000515156">
    <property type="component" value="Chromosome 5"/>
</dbReference>
<evidence type="ECO:0000259" key="16">
    <source>
        <dbReference type="Pfam" id="PF24667"/>
    </source>
</evidence>
<evidence type="ECO:0000256" key="7">
    <source>
        <dbReference type="ARBA" id="ARBA00022871"/>
    </source>
</evidence>
<keyword evidence="6" id="KW-0282">Flagellum</keyword>
<evidence type="ECO:0000256" key="5">
    <source>
        <dbReference type="ARBA" id="ARBA00022782"/>
    </source>
</evidence>
<keyword evidence="8 14" id="KW-0175">Coiled coil</keyword>